<organism evidence="2">
    <name type="scientific">Anguilla anguilla</name>
    <name type="common">European freshwater eel</name>
    <name type="synonym">Muraena anguilla</name>
    <dbReference type="NCBI Taxonomy" id="7936"/>
    <lineage>
        <taxon>Eukaryota</taxon>
        <taxon>Metazoa</taxon>
        <taxon>Chordata</taxon>
        <taxon>Craniata</taxon>
        <taxon>Vertebrata</taxon>
        <taxon>Euteleostomi</taxon>
        <taxon>Actinopterygii</taxon>
        <taxon>Neopterygii</taxon>
        <taxon>Teleostei</taxon>
        <taxon>Anguilliformes</taxon>
        <taxon>Anguillidae</taxon>
        <taxon>Anguilla</taxon>
    </lineage>
</organism>
<proteinExistence type="predicted"/>
<evidence type="ECO:0000313" key="2">
    <source>
        <dbReference type="EMBL" id="JAH62254.1"/>
    </source>
</evidence>
<name>A0A0E9U8P5_ANGAN</name>
<accession>A0A0E9U8P5</accession>
<evidence type="ECO:0000256" key="1">
    <source>
        <dbReference type="SAM" id="Phobius"/>
    </source>
</evidence>
<sequence>MDSCSSDLSPTFMLISVLLFWLVGIIEGREFSFWFHACFPPSMNACLL</sequence>
<protein>
    <submittedName>
        <fullName evidence="2">Uncharacterized protein</fullName>
    </submittedName>
</protein>
<dbReference type="AlphaFoldDB" id="A0A0E9U8P5"/>
<keyword evidence="1" id="KW-0812">Transmembrane</keyword>
<dbReference type="EMBL" id="GBXM01046323">
    <property type="protein sequence ID" value="JAH62254.1"/>
    <property type="molecule type" value="Transcribed_RNA"/>
</dbReference>
<feature type="transmembrane region" description="Helical" evidence="1">
    <location>
        <begin position="12"/>
        <end position="28"/>
    </location>
</feature>
<keyword evidence="1" id="KW-1133">Transmembrane helix</keyword>
<reference evidence="2" key="1">
    <citation type="submission" date="2014-11" db="EMBL/GenBank/DDBJ databases">
        <authorList>
            <person name="Amaro Gonzalez C."/>
        </authorList>
    </citation>
    <scope>NUCLEOTIDE SEQUENCE</scope>
</reference>
<keyword evidence="1" id="KW-0472">Membrane</keyword>
<reference evidence="2" key="2">
    <citation type="journal article" date="2015" name="Fish Shellfish Immunol.">
        <title>Early steps in the European eel (Anguilla anguilla)-Vibrio vulnificus interaction in the gills: Role of the RtxA13 toxin.</title>
        <authorList>
            <person name="Callol A."/>
            <person name="Pajuelo D."/>
            <person name="Ebbesson L."/>
            <person name="Teles M."/>
            <person name="MacKenzie S."/>
            <person name="Amaro C."/>
        </authorList>
    </citation>
    <scope>NUCLEOTIDE SEQUENCE</scope>
</reference>